<name>A0A8S4EV78_PLUXY</name>
<comment type="caution">
    <text evidence="11">The sequence shown here is derived from an EMBL/GenBank/DDBJ whole genome shotgun (WGS) entry which is preliminary data.</text>
</comment>
<dbReference type="GO" id="GO:0048598">
    <property type="term" value="P:embryonic morphogenesis"/>
    <property type="evidence" value="ECO:0007669"/>
    <property type="project" value="TreeGrafter"/>
</dbReference>
<evidence type="ECO:0000256" key="6">
    <source>
        <dbReference type="ARBA" id="ARBA00038425"/>
    </source>
</evidence>
<accession>A0A8S4EV78</accession>
<organism evidence="11 12">
    <name type="scientific">Plutella xylostella</name>
    <name type="common">Diamondback moth</name>
    <name type="synonym">Plutella maculipennis</name>
    <dbReference type="NCBI Taxonomy" id="51655"/>
    <lineage>
        <taxon>Eukaryota</taxon>
        <taxon>Metazoa</taxon>
        <taxon>Ecdysozoa</taxon>
        <taxon>Arthropoda</taxon>
        <taxon>Hexapoda</taxon>
        <taxon>Insecta</taxon>
        <taxon>Pterygota</taxon>
        <taxon>Neoptera</taxon>
        <taxon>Endopterygota</taxon>
        <taxon>Lepidoptera</taxon>
        <taxon>Glossata</taxon>
        <taxon>Ditrysia</taxon>
        <taxon>Yponomeutoidea</taxon>
        <taxon>Plutellidae</taxon>
        <taxon>Plutella</taxon>
    </lineage>
</organism>
<evidence type="ECO:0000256" key="9">
    <source>
        <dbReference type="SAM" id="MobiDB-lite"/>
    </source>
</evidence>
<dbReference type="AlphaFoldDB" id="A0A8S4EV78"/>
<protein>
    <submittedName>
        <fullName evidence="11">(diamondback moth) hypothetical protein</fullName>
    </submittedName>
</protein>
<feature type="domain" description="Homeobox" evidence="10">
    <location>
        <begin position="39"/>
        <end position="84"/>
    </location>
</feature>
<dbReference type="SMART" id="SM00389">
    <property type="entry name" value="HOX"/>
    <property type="match status" value="2"/>
</dbReference>
<dbReference type="InterPro" id="IPR001356">
    <property type="entry name" value="HD"/>
</dbReference>
<dbReference type="EMBL" id="CAJHNJ030000021">
    <property type="protein sequence ID" value="CAG9118720.1"/>
    <property type="molecule type" value="Genomic_DNA"/>
</dbReference>
<evidence type="ECO:0000256" key="7">
    <source>
        <dbReference type="PROSITE-ProRule" id="PRU00108"/>
    </source>
</evidence>
<reference evidence="11" key="1">
    <citation type="submission" date="2020-11" db="EMBL/GenBank/DDBJ databases">
        <authorList>
            <person name="Whiteford S."/>
        </authorList>
    </citation>
    <scope>NUCLEOTIDE SEQUENCE</scope>
</reference>
<evidence type="ECO:0000256" key="8">
    <source>
        <dbReference type="RuleBase" id="RU000682"/>
    </source>
</evidence>
<comment type="subcellular location">
    <subcellularLocation>
        <location evidence="1 7 8">Nucleus</location>
    </subcellularLocation>
</comment>
<dbReference type="PANTHER" id="PTHR24338">
    <property type="entry name" value="HOMEOBOX PROTEIN MSX"/>
    <property type="match status" value="1"/>
</dbReference>
<dbReference type="PRINTS" id="PR00024">
    <property type="entry name" value="HOMEOBOX"/>
</dbReference>
<dbReference type="GO" id="GO:0005634">
    <property type="term" value="C:nucleus"/>
    <property type="evidence" value="ECO:0007669"/>
    <property type="project" value="UniProtKB-SubCell"/>
</dbReference>
<evidence type="ECO:0000256" key="1">
    <source>
        <dbReference type="ARBA" id="ARBA00004123"/>
    </source>
</evidence>
<dbReference type="SUPFAM" id="SSF46689">
    <property type="entry name" value="Homeodomain-like"/>
    <property type="match status" value="2"/>
</dbReference>
<evidence type="ECO:0000313" key="11">
    <source>
        <dbReference type="EMBL" id="CAG9118720.1"/>
    </source>
</evidence>
<keyword evidence="4 7" id="KW-0371">Homeobox</keyword>
<feature type="domain" description="Homeobox" evidence="10">
    <location>
        <begin position="86"/>
        <end position="146"/>
    </location>
</feature>
<dbReference type="InterPro" id="IPR050674">
    <property type="entry name" value="Msh_Homeobox_Regulators"/>
</dbReference>
<evidence type="ECO:0000256" key="4">
    <source>
        <dbReference type="ARBA" id="ARBA00023155"/>
    </source>
</evidence>
<dbReference type="GO" id="GO:0000977">
    <property type="term" value="F:RNA polymerase II transcription regulatory region sequence-specific DNA binding"/>
    <property type="evidence" value="ECO:0007669"/>
    <property type="project" value="TreeGrafter"/>
</dbReference>
<dbReference type="InterPro" id="IPR020479">
    <property type="entry name" value="HD_metazoa"/>
</dbReference>
<sequence length="213" mass="23971">MSERSPAAIFGRRRAANRAAAAGAPSGPPVVRCQLRKHKPNRKPRTPFTTQQLLALEKKFRDKQYLSIAERAEFSSSLRLTETQHKPNRKPRTPYTTQQLLALEKKFRDKQYLSIAERAEFSSSLRLTETQVKIWFQNRRAKAKRLQEAEIEKLRLSARPLLPPSFALFGGGGAPPLFAAMAAATRPQLSFLGGPPSHQHAINMNILNSLQPH</sequence>
<dbReference type="Gene3D" id="1.10.10.60">
    <property type="entry name" value="Homeodomain-like"/>
    <property type="match status" value="2"/>
</dbReference>
<feature type="region of interest" description="Disordered" evidence="9">
    <location>
        <begin position="13"/>
        <end position="46"/>
    </location>
</feature>
<dbReference type="InterPro" id="IPR017970">
    <property type="entry name" value="Homeobox_CS"/>
</dbReference>
<feature type="DNA-binding region" description="Homeobox" evidence="7">
    <location>
        <begin position="88"/>
        <end position="147"/>
    </location>
</feature>
<keyword evidence="12" id="KW-1185">Reference proteome</keyword>
<dbReference type="PROSITE" id="PS00027">
    <property type="entry name" value="HOMEOBOX_1"/>
    <property type="match status" value="1"/>
</dbReference>
<dbReference type="PANTHER" id="PTHR24338:SF0">
    <property type="entry name" value="MUSCLE SEGMENTATION HOMEOBOX"/>
    <property type="match status" value="1"/>
</dbReference>
<dbReference type="Proteomes" id="UP000653454">
    <property type="component" value="Unassembled WGS sequence"/>
</dbReference>
<evidence type="ECO:0000256" key="3">
    <source>
        <dbReference type="ARBA" id="ARBA00023125"/>
    </source>
</evidence>
<keyword evidence="5 7" id="KW-0539">Nucleus</keyword>
<keyword evidence="3 7" id="KW-0238">DNA-binding</keyword>
<proteinExistence type="inferred from homology"/>
<dbReference type="Pfam" id="PF00046">
    <property type="entry name" value="Homeodomain"/>
    <property type="match status" value="2"/>
</dbReference>
<keyword evidence="2" id="KW-0217">Developmental protein</keyword>
<evidence type="ECO:0000256" key="5">
    <source>
        <dbReference type="ARBA" id="ARBA00023242"/>
    </source>
</evidence>
<dbReference type="GO" id="GO:0000981">
    <property type="term" value="F:DNA-binding transcription factor activity, RNA polymerase II-specific"/>
    <property type="evidence" value="ECO:0007669"/>
    <property type="project" value="InterPro"/>
</dbReference>
<evidence type="ECO:0000259" key="10">
    <source>
        <dbReference type="PROSITE" id="PS50071"/>
    </source>
</evidence>
<evidence type="ECO:0000313" key="12">
    <source>
        <dbReference type="Proteomes" id="UP000653454"/>
    </source>
</evidence>
<dbReference type="CDD" id="cd00086">
    <property type="entry name" value="homeodomain"/>
    <property type="match status" value="1"/>
</dbReference>
<dbReference type="PROSITE" id="PS50071">
    <property type="entry name" value="HOMEOBOX_2"/>
    <property type="match status" value="2"/>
</dbReference>
<comment type="similarity">
    <text evidence="6">Belongs to the Msh homeobox family.</text>
</comment>
<gene>
    <name evidence="11" type="ORF">PLXY2_LOCUS6583</name>
</gene>
<feature type="compositionally biased region" description="Basic residues" evidence="9">
    <location>
        <begin position="34"/>
        <end position="45"/>
    </location>
</feature>
<evidence type="ECO:0000256" key="2">
    <source>
        <dbReference type="ARBA" id="ARBA00022473"/>
    </source>
</evidence>
<feature type="DNA-binding region" description="Homeobox" evidence="7">
    <location>
        <begin position="41"/>
        <end position="85"/>
    </location>
</feature>
<dbReference type="InterPro" id="IPR009057">
    <property type="entry name" value="Homeodomain-like_sf"/>
</dbReference>